<accession>A0AAV8ZSH8</accession>
<gene>
    <name evidence="1" type="ORF">NQ314_002037</name>
</gene>
<proteinExistence type="predicted"/>
<protein>
    <recommendedName>
        <fullName evidence="3">PiggyBac transposable element-derived protein 4 C-terminal zinc-ribbon domain-containing protein</fullName>
    </recommendedName>
</protein>
<sequence>MSSINSQFIYEANTNSHMSRRKYLKSSAMSLIQPYIVRRREILTLLITMRNRIKKILKEPSESTETGQHSVQGRCHFCSWKRNRKTKTQCVQCQKYICREHTTQFCPACMEQK</sequence>
<comment type="caution">
    <text evidence="1">The sequence shown here is derived from an EMBL/GenBank/DDBJ whole genome shotgun (WGS) entry which is preliminary data.</text>
</comment>
<dbReference type="Proteomes" id="UP001162156">
    <property type="component" value="Unassembled WGS sequence"/>
</dbReference>
<dbReference type="AlphaFoldDB" id="A0AAV8ZSH8"/>
<keyword evidence="2" id="KW-1185">Reference proteome</keyword>
<name>A0AAV8ZSH8_9CUCU</name>
<evidence type="ECO:0000313" key="1">
    <source>
        <dbReference type="EMBL" id="KAJ8968945.1"/>
    </source>
</evidence>
<organism evidence="1 2">
    <name type="scientific">Rhamnusium bicolor</name>
    <dbReference type="NCBI Taxonomy" id="1586634"/>
    <lineage>
        <taxon>Eukaryota</taxon>
        <taxon>Metazoa</taxon>
        <taxon>Ecdysozoa</taxon>
        <taxon>Arthropoda</taxon>
        <taxon>Hexapoda</taxon>
        <taxon>Insecta</taxon>
        <taxon>Pterygota</taxon>
        <taxon>Neoptera</taxon>
        <taxon>Endopterygota</taxon>
        <taxon>Coleoptera</taxon>
        <taxon>Polyphaga</taxon>
        <taxon>Cucujiformia</taxon>
        <taxon>Chrysomeloidea</taxon>
        <taxon>Cerambycidae</taxon>
        <taxon>Lepturinae</taxon>
        <taxon>Rhagiini</taxon>
        <taxon>Rhamnusium</taxon>
    </lineage>
</organism>
<reference evidence="1" key="1">
    <citation type="journal article" date="2023" name="Insect Mol. Biol.">
        <title>Genome sequencing provides insights into the evolution of gene families encoding plant cell wall-degrading enzymes in longhorned beetles.</title>
        <authorList>
            <person name="Shin N.R."/>
            <person name="Okamura Y."/>
            <person name="Kirsch R."/>
            <person name="Pauchet Y."/>
        </authorList>
    </citation>
    <scope>NUCLEOTIDE SEQUENCE</scope>
    <source>
        <strain evidence="1">RBIC_L_NR</strain>
    </source>
</reference>
<evidence type="ECO:0008006" key="3">
    <source>
        <dbReference type="Google" id="ProtNLM"/>
    </source>
</evidence>
<dbReference type="EMBL" id="JANEYF010000625">
    <property type="protein sequence ID" value="KAJ8968945.1"/>
    <property type="molecule type" value="Genomic_DNA"/>
</dbReference>
<evidence type="ECO:0000313" key="2">
    <source>
        <dbReference type="Proteomes" id="UP001162156"/>
    </source>
</evidence>